<gene>
    <name evidence="1" type="ORF">Bca52824_087715</name>
</gene>
<dbReference type="AlphaFoldDB" id="A0A8X7TN79"/>
<comment type="caution">
    <text evidence="1">The sequence shown here is derived from an EMBL/GenBank/DDBJ whole genome shotgun (WGS) entry which is preliminary data.</text>
</comment>
<keyword evidence="2" id="KW-1185">Reference proteome</keyword>
<dbReference type="Proteomes" id="UP000886595">
    <property type="component" value="Unassembled WGS sequence"/>
</dbReference>
<evidence type="ECO:0000313" key="1">
    <source>
        <dbReference type="EMBL" id="KAG2248087.1"/>
    </source>
</evidence>
<accession>A0A8X7TN79</accession>
<reference evidence="1 2" key="1">
    <citation type="submission" date="2020-02" db="EMBL/GenBank/DDBJ databases">
        <authorList>
            <person name="Ma Q."/>
            <person name="Huang Y."/>
            <person name="Song X."/>
            <person name="Pei D."/>
        </authorList>
    </citation>
    <scope>NUCLEOTIDE SEQUENCE [LARGE SCALE GENOMIC DNA]</scope>
    <source>
        <strain evidence="1">Sxm20200214</strain>
        <tissue evidence="1">Leaf</tissue>
    </source>
</reference>
<evidence type="ECO:0000313" key="2">
    <source>
        <dbReference type="Proteomes" id="UP000886595"/>
    </source>
</evidence>
<proteinExistence type="predicted"/>
<protein>
    <submittedName>
        <fullName evidence="1">Uncharacterized protein</fullName>
    </submittedName>
</protein>
<name>A0A8X7TN79_BRACI</name>
<organism evidence="1 2">
    <name type="scientific">Brassica carinata</name>
    <name type="common">Ethiopian mustard</name>
    <name type="synonym">Abyssinian cabbage</name>
    <dbReference type="NCBI Taxonomy" id="52824"/>
    <lineage>
        <taxon>Eukaryota</taxon>
        <taxon>Viridiplantae</taxon>
        <taxon>Streptophyta</taxon>
        <taxon>Embryophyta</taxon>
        <taxon>Tracheophyta</taxon>
        <taxon>Spermatophyta</taxon>
        <taxon>Magnoliopsida</taxon>
        <taxon>eudicotyledons</taxon>
        <taxon>Gunneridae</taxon>
        <taxon>Pentapetalae</taxon>
        <taxon>rosids</taxon>
        <taxon>malvids</taxon>
        <taxon>Brassicales</taxon>
        <taxon>Brassicaceae</taxon>
        <taxon>Brassiceae</taxon>
        <taxon>Brassica</taxon>
    </lineage>
</organism>
<sequence length="123" mass="13817">MIRDIQQSFFNEGESANLVIVSNTISQEPEMISVLQALRPRNFNVILLVCSDKLKHNVVDPGDIATENFDWLWQSILVISLSSTQAKPVLILSLQWMPCEVSITEDEDEDGDGQQTEEAVVKL</sequence>
<dbReference type="EMBL" id="JAAMPC010000017">
    <property type="protein sequence ID" value="KAG2248087.1"/>
    <property type="molecule type" value="Genomic_DNA"/>
</dbReference>